<dbReference type="PIRSF" id="PIRSF038881">
    <property type="entry name" value="RNAbp_HP1423"/>
    <property type="match status" value="1"/>
</dbReference>
<accession>A0A926DG72</accession>
<evidence type="ECO:0000259" key="6">
    <source>
        <dbReference type="SMART" id="SM00363"/>
    </source>
</evidence>
<protein>
    <recommendedName>
        <fullName evidence="5">RQC P-site tRNA stabilizing factor</fullName>
        <shortName evidence="5">RqcP</shortName>
    </recommendedName>
    <alternativeName>
        <fullName evidence="5">Ribosome-associated protein quality control protein P</fullName>
    </alternativeName>
</protein>
<sequence>MRLDKFLKVSRVIKRRTVAASACSGGRVCVNGREAKPGLQLKVGDEITIEFGARPVKIRVKDLSETVRKEQAESMYEVIQ</sequence>
<comment type="caution">
    <text evidence="7">The sequence shown here is derived from an EMBL/GenBank/DDBJ whole genome shotgun (WGS) entry which is preliminary data.</text>
</comment>
<dbReference type="AlphaFoldDB" id="A0A926DG72"/>
<dbReference type="EMBL" id="JACRSS010000002">
    <property type="protein sequence ID" value="MBC8538345.1"/>
    <property type="molecule type" value="Genomic_DNA"/>
</dbReference>
<reference evidence="7" key="1">
    <citation type="submission" date="2020-08" db="EMBL/GenBank/DDBJ databases">
        <title>Genome public.</title>
        <authorList>
            <person name="Liu C."/>
            <person name="Sun Q."/>
        </authorList>
    </citation>
    <scope>NUCLEOTIDE SEQUENCE</scope>
    <source>
        <strain evidence="7">NSJ-63</strain>
    </source>
</reference>
<dbReference type="GO" id="GO:0019843">
    <property type="term" value="F:rRNA binding"/>
    <property type="evidence" value="ECO:0007669"/>
    <property type="project" value="UniProtKB-UniRule"/>
</dbReference>
<dbReference type="PROSITE" id="PS50889">
    <property type="entry name" value="S4"/>
    <property type="match status" value="1"/>
</dbReference>
<dbReference type="Pfam" id="PF01479">
    <property type="entry name" value="S4"/>
    <property type="match status" value="1"/>
</dbReference>
<evidence type="ECO:0000256" key="1">
    <source>
        <dbReference type="ARBA" id="ARBA00022555"/>
    </source>
</evidence>
<dbReference type="SMART" id="SM00363">
    <property type="entry name" value="S4"/>
    <property type="match status" value="1"/>
</dbReference>
<keyword evidence="3 5" id="KW-0694">RNA-binding</keyword>
<name>A0A926DG72_9FIRM</name>
<dbReference type="RefSeq" id="WP_178619365.1">
    <property type="nucleotide sequence ID" value="NZ_JACRSS010000002.1"/>
</dbReference>
<dbReference type="GO" id="GO:0000049">
    <property type="term" value="F:tRNA binding"/>
    <property type="evidence" value="ECO:0007669"/>
    <property type="project" value="UniProtKB-UniRule"/>
</dbReference>
<dbReference type="InterPro" id="IPR025490">
    <property type="entry name" value="RqcP"/>
</dbReference>
<keyword evidence="8" id="KW-1185">Reference proteome</keyword>
<evidence type="ECO:0000313" key="7">
    <source>
        <dbReference type="EMBL" id="MBC8538345.1"/>
    </source>
</evidence>
<evidence type="ECO:0000256" key="5">
    <source>
        <dbReference type="HAMAP-Rule" id="MF_00871"/>
    </source>
</evidence>
<dbReference type="InterPro" id="IPR036986">
    <property type="entry name" value="S4_RNA-bd_sf"/>
</dbReference>
<dbReference type="InterPro" id="IPR002942">
    <property type="entry name" value="S4_RNA-bd"/>
</dbReference>
<evidence type="ECO:0000256" key="3">
    <source>
        <dbReference type="ARBA" id="ARBA00022884"/>
    </source>
</evidence>
<comment type="function">
    <text evidence="5">Key component of the ribosome quality control system (RQC), a ribosome-associated complex that mediates the extraction of incompletely synthesized nascent chains from stalled ribosomes and their subsequent degradation. RqcH recruits Ala-charged tRNA, and with RqcP directs the elongation of stalled nascent chains on 50S ribosomal subunits, leading to non-templated C-terminal alanine extensions (Ala tail). The Ala tail promotes nascent chain degradation. RqcP is associated with the translocation-like movement of the peptidyl-tRNA from the A-site into the P-site.</text>
</comment>
<dbReference type="Gene3D" id="3.10.290.10">
    <property type="entry name" value="RNA-binding S4 domain"/>
    <property type="match status" value="1"/>
</dbReference>
<keyword evidence="1 5" id="KW-0820">tRNA-binding</keyword>
<proteinExistence type="inferred from homology"/>
<dbReference type="SUPFAM" id="SSF55174">
    <property type="entry name" value="Alpha-L RNA-binding motif"/>
    <property type="match status" value="1"/>
</dbReference>
<evidence type="ECO:0000256" key="4">
    <source>
        <dbReference type="ARBA" id="ARBA00022917"/>
    </source>
</evidence>
<gene>
    <name evidence="5" type="primary">rqcP</name>
    <name evidence="7" type="ORF">H8693_05290</name>
</gene>
<comment type="similarity">
    <text evidence="5">Belongs to the RqcP family.</text>
</comment>
<keyword evidence="4 5" id="KW-0648">Protein biosynthesis</keyword>
<evidence type="ECO:0000313" key="8">
    <source>
        <dbReference type="Proteomes" id="UP000617951"/>
    </source>
</evidence>
<dbReference type="HAMAP" id="MF_00871">
    <property type="entry name" value="RqcP"/>
    <property type="match status" value="1"/>
</dbReference>
<dbReference type="Proteomes" id="UP000617951">
    <property type="component" value="Unassembled WGS sequence"/>
</dbReference>
<dbReference type="GO" id="GO:0043023">
    <property type="term" value="F:ribosomal large subunit binding"/>
    <property type="evidence" value="ECO:0007669"/>
    <property type="project" value="UniProtKB-UniRule"/>
</dbReference>
<feature type="domain" description="RNA-binding S4" evidence="6">
    <location>
        <begin position="1"/>
        <end position="62"/>
    </location>
</feature>
<organism evidence="7 8">
    <name type="scientific">Guopingia tenuis</name>
    <dbReference type="NCBI Taxonomy" id="2763656"/>
    <lineage>
        <taxon>Bacteria</taxon>
        <taxon>Bacillati</taxon>
        <taxon>Bacillota</taxon>
        <taxon>Clostridia</taxon>
        <taxon>Christensenellales</taxon>
        <taxon>Christensenellaceae</taxon>
        <taxon>Guopingia</taxon>
    </lineage>
</organism>
<comment type="subunit">
    <text evidence="5">Associates with stalled 50S ribosomal subunits. Binds to RqcH, 23S rRNA and the P-site tRNA. Does not require RqcH for association with 50S subunits.</text>
</comment>
<dbReference type="CDD" id="cd00165">
    <property type="entry name" value="S4"/>
    <property type="match status" value="1"/>
</dbReference>
<evidence type="ECO:0000256" key="2">
    <source>
        <dbReference type="ARBA" id="ARBA00022730"/>
    </source>
</evidence>
<keyword evidence="2 5" id="KW-0699">rRNA-binding</keyword>
<dbReference type="GO" id="GO:0072344">
    <property type="term" value="P:rescue of stalled ribosome"/>
    <property type="evidence" value="ECO:0007669"/>
    <property type="project" value="UniProtKB-UniRule"/>
</dbReference>